<comment type="caution">
    <text evidence="2">The sequence shown here is derived from an EMBL/GenBank/DDBJ whole genome shotgun (WGS) entry which is preliminary data.</text>
</comment>
<dbReference type="EMBL" id="JADKFW010000004">
    <property type="protein sequence ID" value="MBK9716954.1"/>
    <property type="molecule type" value="Genomic_DNA"/>
</dbReference>
<sequence length="154" mass="17896">MSKTLIIIISVISLFLFRCSNTSNKKSNEQTLTASHEEQHRDDESESIELNNGEKWKVDANMITHIRNMENNVISFAKVEQKDYESLSEKLQSNIDLLTSNCTMKGKAHDELHKWLLPYIDLVKELSETKNETEASKQFQNIQTSFTSFNQYFQ</sequence>
<protein>
    <submittedName>
        <fullName evidence="2">Uncharacterized protein</fullName>
    </submittedName>
</protein>
<dbReference type="AlphaFoldDB" id="A0A9D7S7S5"/>
<organism evidence="2 3">
    <name type="scientific">Candidatus Defluviibacterium haderslevense</name>
    <dbReference type="NCBI Taxonomy" id="2981993"/>
    <lineage>
        <taxon>Bacteria</taxon>
        <taxon>Pseudomonadati</taxon>
        <taxon>Bacteroidota</taxon>
        <taxon>Saprospiria</taxon>
        <taxon>Saprospirales</taxon>
        <taxon>Saprospiraceae</taxon>
        <taxon>Candidatus Defluviibacterium</taxon>
    </lineage>
</organism>
<dbReference type="Proteomes" id="UP000808349">
    <property type="component" value="Unassembled WGS sequence"/>
</dbReference>
<proteinExistence type="predicted"/>
<evidence type="ECO:0000313" key="2">
    <source>
        <dbReference type="EMBL" id="MBK9716954.1"/>
    </source>
</evidence>
<name>A0A9D7S7S5_9BACT</name>
<reference evidence="2 3" key="1">
    <citation type="submission" date="2020-10" db="EMBL/GenBank/DDBJ databases">
        <title>Connecting structure to function with the recovery of over 1000 high-quality activated sludge metagenome-assembled genomes encoding full-length rRNA genes using long-read sequencing.</title>
        <authorList>
            <person name="Singleton C.M."/>
            <person name="Petriglieri F."/>
            <person name="Kristensen J.M."/>
            <person name="Kirkegaard R.H."/>
            <person name="Michaelsen T.Y."/>
            <person name="Andersen M.H."/>
            <person name="Karst S.M."/>
            <person name="Dueholm M.S."/>
            <person name="Nielsen P.H."/>
            <person name="Albertsen M."/>
        </authorList>
    </citation>
    <scope>NUCLEOTIDE SEQUENCE [LARGE SCALE GENOMIC DNA]</scope>
    <source>
        <strain evidence="2">Ribe_18-Q3-R11-54_BAT3C.373</strain>
    </source>
</reference>
<evidence type="ECO:0000313" key="3">
    <source>
        <dbReference type="Proteomes" id="UP000808349"/>
    </source>
</evidence>
<accession>A0A9D7S7S5</accession>
<gene>
    <name evidence="2" type="ORF">IPO85_05460</name>
</gene>
<feature type="region of interest" description="Disordered" evidence="1">
    <location>
        <begin position="26"/>
        <end position="50"/>
    </location>
</feature>
<evidence type="ECO:0000256" key="1">
    <source>
        <dbReference type="SAM" id="MobiDB-lite"/>
    </source>
</evidence>